<dbReference type="InterPro" id="IPR001910">
    <property type="entry name" value="Inosine/uridine_hydrolase_dom"/>
</dbReference>
<evidence type="ECO:0000313" key="5">
    <source>
        <dbReference type="Proteomes" id="UP000640335"/>
    </source>
</evidence>
<protein>
    <submittedName>
        <fullName evidence="4">Ribonucleoside hydrolase RihC</fullName>
    </submittedName>
</protein>
<dbReference type="Pfam" id="PF01156">
    <property type="entry name" value="IU_nuc_hydro"/>
    <property type="match status" value="1"/>
</dbReference>
<dbReference type="GO" id="GO:0016787">
    <property type="term" value="F:hydrolase activity"/>
    <property type="evidence" value="ECO:0007669"/>
    <property type="project" value="UniProtKB-KW"/>
</dbReference>
<dbReference type="EMBL" id="JACSQZ010000018">
    <property type="protein sequence ID" value="MBD7914877.1"/>
    <property type="molecule type" value="Genomic_DNA"/>
</dbReference>
<dbReference type="PANTHER" id="PTHR12304:SF15">
    <property type="entry name" value="NON-SPECIFIC RIBONUCLEOSIDE HYDROLASE RIHC"/>
    <property type="match status" value="1"/>
</dbReference>
<evidence type="ECO:0000313" key="4">
    <source>
        <dbReference type="EMBL" id="MBD7914877.1"/>
    </source>
</evidence>
<accession>A0ABR8Q393</accession>
<sequence length="307" mass="33771">MKRKEKIIIDTDPGIDDAAAIIIALNHPELDVRLITTVMGNVNVDYTTNNALKLVEFCGKDVPIARGADSPLIREYEDASYAHGETGMDGYNFPEPKKNILNVHAVEALRNTIEIEKDPITLVAIGAYTNIALLIKLYPEVAKKVKRIVIMGGSLSIGNTTSSAEFNVYADPHAAEIMFKSGIPIVMVGLDVTTKALLSFDSVVSIKDSGRTGAMLHDIFKHYRSATMTNGLRMHDACAILYLVHPELFETKEMFIEICTEGPAMGATVGDIRNAYHDGKTNTTVCTDLDIDSFNNWFVDFIKNIDN</sequence>
<evidence type="ECO:0000256" key="1">
    <source>
        <dbReference type="ARBA" id="ARBA00022801"/>
    </source>
</evidence>
<proteinExistence type="predicted"/>
<dbReference type="InterPro" id="IPR023186">
    <property type="entry name" value="IUNH"/>
</dbReference>
<evidence type="ECO:0000256" key="2">
    <source>
        <dbReference type="ARBA" id="ARBA00023295"/>
    </source>
</evidence>
<dbReference type="Gene3D" id="3.90.245.10">
    <property type="entry name" value="Ribonucleoside hydrolase-like"/>
    <property type="match status" value="1"/>
</dbReference>
<reference evidence="4 5" key="1">
    <citation type="submission" date="2020-08" db="EMBL/GenBank/DDBJ databases">
        <title>A Genomic Blueprint of the Chicken Gut Microbiome.</title>
        <authorList>
            <person name="Gilroy R."/>
            <person name="Ravi A."/>
            <person name="Getino M."/>
            <person name="Pursley I."/>
            <person name="Horton D.L."/>
            <person name="Alikhan N.-F."/>
            <person name="Baker D."/>
            <person name="Gharbi K."/>
            <person name="Hall N."/>
            <person name="Watson M."/>
            <person name="Adriaenssens E.M."/>
            <person name="Foster-Nyarko E."/>
            <person name="Jarju S."/>
            <person name="Secka A."/>
            <person name="Antonio M."/>
            <person name="Oren A."/>
            <person name="Chaudhuri R."/>
            <person name="La Ragione R.M."/>
            <person name="Hildebrand F."/>
            <person name="Pallen M.J."/>
        </authorList>
    </citation>
    <scope>NUCLEOTIDE SEQUENCE [LARGE SCALE GENOMIC DNA]</scope>
    <source>
        <strain evidence="4 5">Sa3CUN1</strain>
    </source>
</reference>
<evidence type="ECO:0000259" key="3">
    <source>
        <dbReference type="Pfam" id="PF01156"/>
    </source>
</evidence>
<gene>
    <name evidence="4" type="primary">rihC</name>
    <name evidence="4" type="ORF">H9660_06930</name>
</gene>
<name>A0ABR8Q393_9CLOT</name>
<dbReference type="InterPro" id="IPR036452">
    <property type="entry name" value="Ribo_hydro-like"/>
</dbReference>
<dbReference type="SUPFAM" id="SSF53590">
    <property type="entry name" value="Nucleoside hydrolase"/>
    <property type="match status" value="1"/>
</dbReference>
<keyword evidence="5" id="KW-1185">Reference proteome</keyword>
<dbReference type="PANTHER" id="PTHR12304">
    <property type="entry name" value="INOSINE-URIDINE PREFERRING NUCLEOSIDE HYDROLASE"/>
    <property type="match status" value="1"/>
</dbReference>
<keyword evidence="2" id="KW-0326">Glycosidase</keyword>
<feature type="domain" description="Inosine/uridine-preferring nucleoside hydrolase" evidence="3">
    <location>
        <begin position="7"/>
        <end position="295"/>
    </location>
</feature>
<keyword evidence="1 4" id="KW-0378">Hydrolase</keyword>
<dbReference type="Proteomes" id="UP000640335">
    <property type="component" value="Unassembled WGS sequence"/>
</dbReference>
<comment type="caution">
    <text evidence="4">The sequence shown here is derived from an EMBL/GenBank/DDBJ whole genome shotgun (WGS) entry which is preliminary data.</text>
</comment>
<dbReference type="RefSeq" id="WP_191749641.1">
    <property type="nucleotide sequence ID" value="NZ_JACSQZ010000018.1"/>
</dbReference>
<dbReference type="CDD" id="cd02651">
    <property type="entry name" value="nuc_hydro_IU_UC_XIUA"/>
    <property type="match status" value="1"/>
</dbReference>
<dbReference type="NCBIfam" id="NF008036">
    <property type="entry name" value="PRK10768.1"/>
    <property type="match status" value="1"/>
</dbReference>
<organism evidence="4 5">
    <name type="scientific">Clostridium gallinarum</name>
    <dbReference type="NCBI Taxonomy" id="2762246"/>
    <lineage>
        <taxon>Bacteria</taxon>
        <taxon>Bacillati</taxon>
        <taxon>Bacillota</taxon>
        <taxon>Clostridia</taxon>
        <taxon>Eubacteriales</taxon>
        <taxon>Clostridiaceae</taxon>
        <taxon>Clostridium</taxon>
    </lineage>
</organism>